<reference evidence="1 2" key="1">
    <citation type="submission" date="2017-09" db="EMBL/GenBank/DDBJ databases">
        <title>Large-scale bioinformatics analysis of Bacillus genomes uncovers conserved roles of natural products in bacterial physiology.</title>
        <authorList>
            <consortium name="Agbiome Team Llc"/>
            <person name="Bleich R.M."/>
            <person name="Grubbs K.J."/>
            <person name="Santa Maria K.C."/>
            <person name="Allen S.E."/>
            <person name="Farag S."/>
            <person name="Shank E.A."/>
            <person name="Bowers A."/>
        </authorList>
    </citation>
    <scope>NUCLEOTIDE SEQUENCE [LARGE SCALE GENOMIC DNA]</scope>
    <source>
        <strain evidence="1 2">AFS083043</strain>
    </source>
</reference>
<dbReference type="AlphaFoldDB" id="A0A2B0LME9"/>
<evidence type="ECO:0000313" key="2">
    <source>
        <dbReference type="Proteomes" id="UP000242656"/>
    </source>
</evidence>
<sequence>MANTVRKDIRTVVEKFIKNCIDKGVSTDTAFELVEKLAILIPQKRHDEWMVLANQAIEDAQNKEGAML</sequence>
<gene>
    <name evidence="1" type="ORF">COI93_22420</name>
</gene>
<dbReference type="EMBL" id="NUWN01000111">
    <property type="protein sequence ID" value="PFK30390.1"/>
    <property type="molecule type" value="Genomic_DNA"/>
</dbReference>
<proteinExistence type="predicted"/>
<protein>
    <submittedName>
        <fullName evidence="1">Uncharacterized protein</fullName>
    </submittedName>
</protein>
<accession>A0A2B0LME9</accession>
<name>A0A2B0LME9_BACCE</name>
<evidence type="ECO:0000313" key="1">
    <source>
        <dbReference type="EMBL" id="PFK30390.1"/>
    </source>
</evidence>
<dbReference type="Proteomes" id="UP000242656">
    <property type="component" value="Unassembled WGS sequence"/>
</dbReference>
<dbReference type="RefSeq" id="WP_098492609.1">
    <property type="nucleotide sequence ID" value="NZ_JARPOV010000092.1"/>
</dbReference>
<comment type="caution">
    <text evidence="1">The sequence shown here is derived from an EMBL/GenBank/DDBJ whole genome shotgun (WGS) entry which is preliminary data.</text>
</comment>
<organism evidence="1 2">
    <name type="scientific">Bacillus cereus</name>
    <dbReference type="NCBI Taxonomy" id="1396"/>
    <lineage>
        <taxon>Bacteria</taxon>
        <taxon>Bacillati</taxon>
        <taxon>Bacillota</taxon>
        <taxon>Bacilli</taxon>
        <taxon>Bacillales</taxon>
        <taxon>Bacillaceae</taxon>
        <taxon>Bacillus</taxon>
        <taxon>Bacillus cereus group</taxon>
    </lineage>
</organism>